<evidence type="ECO:0000313" key="15">
    <source>
        <dbReference type="EMBL" id="HIZ12301.1"/>
    </source>
</evidence>
<dbReference type="NCBIfam" id="TIGR01144">
    <property type="entry name" value="ATP_synt_b"/>
    <property type="match status" value="1"/>
</dbReference>
<evidence type="ECO:0000256" key="7">
    <source>
        <dbReference type="ARBA" id="ARBA00022989"/>
    </source>
</evidence>
<evidence type="ECO:0000256" key="10">
    <source>
        <dbReference type="ARBA" id="ARBA00023310"/>
    </source>
</evidence>
<keyword evidence="4 13" id="KW-0138">CF(0)</keyword>
<comment type="function">
    <text evidence="13">Component of the F(0) channel, it forms part of the peripheral stalk, linking F(1) to F(0).</text>
</comment>
<dbReference type="InterPro" id="IPR028987">
    <property type="entry name" value="ATP_synth_B-like_membr_sf"/>
</dbReference>
<evidence type="ECO:0000256" key="3">
    <source>
        <dbReference type="ARBA" id="ARBA00022475"/>
    </source>
</evidence>
<dbReference type="PANTHER" id="PTHR33445:SF1">
    <property type="entry name" value="ATP SYNTHASE SUBUNIT B"/>
    <property type="match status" value="1"/>
</dbReference>
<feature type="transmembrane region" description="Helical" evidence="13">
    <location>
        <begin position="6"/>
        <end position="27"/>
    </location>
</feature>
<evidence type="ECO:0000256" key="8">
    <source>
        <dbReference type="ARBA" id="ARBA00023065"/>
    </source>
</evidence>
<keyword evidence="3 13" id="KW-1003">Cell membrane</keyword>
<proteinExistence type="inferred from homology"/>
<dbReference type="GO" id="GO:0005886">
    <property type="term" value="C:plasma membrane"/>
    <property type="evidence" value="ECO:0007669"/>
    <property type="project" value="UniProtKB-SubCell"/>
</dbReference>
<keyword evidence="5 13" id="KW-0812">Transmembrane</keyword>
<comment type="subunit">
    <text evidence="13">F-type ATPases have 2 components, F(1) - the catalytic core - and F(0) - the membrane proton channel. F(1) has five subunits: alpha(3), beta(3), gamma(1), delta(1), epsilon(1). F(0) has three main subunits: a(1), b(2) and c(10-14). The alpha and beta chains form an alternating ring which encloses part of the gamma chain. F(1) is attached to F(0) by a central stalk formed by the gamma and epsilon chains, while a peripheral stalk is formed by the delta and b chains.</text>
</comment>
<sequence>MIQINMNLVYTIINLVVLYLLLRHFLIRPVTQVMEKRKQMVEEGFKNAQDMQNDALKMKQEYEEALSGAKQESVRIVDNARRSAKAEYDRIVSEAGEKAGSIIESAKETVQMEREKTMKELQSEIAGLAAASAAKIVGRQTGEQADRELYEQFLKETAGEAGEGSENEDR</sequence>
<keyword evidence="9 13" id="KW-0472">Membrane</keyword>
<evidence type="ECO:0000256" key="13">
    <source>
        <dbReference type="HAMAP-Rule" id="MF_01398"/>
    </source>
</evidence>
<dbReference type="GO" id="GO:0046933">
    <property type="term" value="F:proton-transporting ATP synthase activity, rotational mechanism"/>
    <property type="evidence" value="ECO:0007669"/>
    <property type="project" value="UniProtKB-UniRule"/>
</dbReference>
<keyword evidence="2 13" id="KW-0813">Transport</keyword>
<reference evidence="15" key="1">
    <citation type="journal article" date="2021" name="PeerJ">
        <title>Extensive microbial diversity within the chicken gut microbiome revealed by metagenomics and culture.</title>
        <authorList>
            <person name="Gilroy R."/>
            <person name="Ravi A."/>
            <person name="Getino M."/>
            <person name="Pursley I."/>
            <person name="Horton D.L."/>
            <person name="Alikhan N.F."/>
            <person name="Baker D."/>
            <person name="Gharbi K."/>
            <person name="Hall N."/>
            <person name="Watson M."/>
            <person name="Adriaenssens E.M."/>
            <person name="Foster-Nyarko E."/>
            <person name="Jarju S."/>
            <person name="Secka A."/>
            <person name="Antonio M."/>
            <person name="Oren A."/>
            <person name="Chaudhuri R.R."/>
            <person name="La Ragione R."/>
            <person name="Hildebrand F."/>
            <person name="Pallen M.J."/>
        </authorList>
    </citation>
    <scope>NUCLEOTIDE SEQUENCE</scope>
    <source>
        <strain evidence="15">ChiGjej1B1-13045</strain>
    </source>
</reference>
<dbReference type="InterPro" id="IPR050059">
    <property type="entry name" value="ATP_synthase_B_chain"/>
</dbReference>
<evidence type="ECO:0000256" key="14">
    <source>
        <dbReference type="RuleBase" id="RU003848"/>
    </source>
</evidence>
<dbReference type="SUPFAM" id="SSF81573">
    <property type="entry name" value="F1F0 ATP synthase subunit B, membrane domain"/>
    <property type="match status" value="1"/>
</dbReference>
<dbReference type="GO" id="GO:0012505">
    <property type="term" value="C:endomembrane system"/>
    <property type="evidence" value="ECO:0007669"/>
    <property type="project" value="UniProtKB-SubCell"/>
</dbReference>
<evidence type="ECO:0000313" key="16">
    <source>
        <dbReference type="Proteomes" id="UP000824017"/>
    </source>
</evidence>
<comment type="subcellular location">
    <subcellularLocation>
        <location evidence="13">Cell membrane</location>
        <topology evidence="13">Single-pass membrane protein</topology>
    </subcellularLocation>
    <subcellularLocation>
        <location evidence="12">Endomembrane system</location>
        <topology evidence="12">Single-pass membrane protein</topology>
    </subcellularLocation>
</comment>
<evidence type="ECO:0000256" key="12">
    <source>
        <dbReference type="ARBA" id="ARBA00037847"/>
    </source>
</evidence>
<evidence type="ECO:0000256" key="5">
    <source>
        <dbReference type="ARBA" id="ARBA00022692"/>
    </source>
</evidence>
<dbReference type="AlphaFoldDB" id="A0A9D2IIL7"/>
<comment type="similarity">
    <text evidence="1 13 14">Belongs to the ATPase B chain family.</text>
</comment>
<accession>A0A9D2IIL7</accession>
<organism evidence="15 16">
    <name type="scientific">Candidatus Mediterraneibacter stercorigallinarum</name>
    <dbReference type="NCBI Taxonomy" id="2838686"/>
    <lineage>
        <taxon>Bacteria</taxon>
        <taxon>Bacillati</taxon>
        <taxon>Bacillota</taxon>
        <taxon>Clostridia</taxon>
        <taxon>Lachnospirales</taxon>
        <taxon>Lachnospiraceae</taxon>
        <taxon>Mediterraneibacter</taxon>
    </lineage>
</organism>
<gene>
    <name evidence="13 15" type="primary">atpF</name>
    <name evidence="15" type="ORF">H9817_00015</name>
</gene>
<evidence type="ECO:0000256" key="1">
    <source>
        <dbReference type="ARBA" id="ARBA00005513"/>
    </source>
</evidence>
<evidence type="ECO:0000256" key="9">
    <source>
        <dbReference type="ARBA" id="ARBA00023136"/>
    </source>
</evidence>
<dbReference type="Gene3D" id="6.10.250.1580">
    <property type="match status" value="1"/>
</dbReference>
<dbReference type="EMBL" id="DXCD01000001">
    <property type="protein sequence ID" value="HIZ12301.1"/>
    <property type="molecule type" value="Genomic_DNA"/>
</dbReference>
<keyword evidence="10 13" id="KW-0066">ATP synthesis</keyword>
<dbReference type="InterPro" id="IPR005864">
    <property type="entry name" value="ATP_synth_F0_bsu_bac"/>
</dbReference>
<dbReference type="InterPro" id="IPR002146">
    <property type="entry name" value="ATP_synth_b/b'su_bac/chlpt"/>
</dbReference>
<keyword evidence="6 13" id="KW-0375">Hydrogen ion transport</keyword>
<dbReference type="Pfam" id="PF00430">
    <property type="entry name" value="ATP-synt_B"/>
    <property type="match status" value="1"/>
</dbReference>
<comment type="caution">
    <text evidence="15">The sequence shown here is derived from an EMBL/GenBank/DDBJ whole genome shotgun (WGS) entry which is preliminary data.</text>
</comment>
<comment type="function">
    <text evidence="11 13">F(1)F(0) ATP synthase produces ATP from ADP in the presence of a proton or sodium gradient. F-type ATPases consist of two structural domains, F(1) containing the extramembraneous catalytic core and F(0) containing the membrane proton channel, linked together by a central stalk and a peripheral stalk. During catalysis, ATP synthesis in the catalytic domain of F(1) is coupled via a rotary mechanism of the central stalk subunits to proton translocation.</text>
</comment>
<evidence type="ECO:0000256" key="2">
    <source>
        <dbReference type="ARBA" id="ARBA00022448"/>
    </source>
</evidence>
<keyword evidence="8 13" id="KW-0406">Ion transport</keyword>
<keyword evidence="7 13" id="KW-1133">Transmembrane helix</keyword>
<name>A0A9D2IIL7_9FIRM</name>
<dbReference type="PANTHER" id="PTHR33445">
    <property type="entry name" value="ATP SYNTHASE SUBUNIT B', CHLOROPLASTIC"/>
    <property type="match status" value="1"/>
</dbReference>
<evidence type="ECO:0000256" key="6">
    <source>
        <dbReference type="ARBA" id="ARBA00022781"/>
    </source>
</evidence>
<dbReference type="HAMAP" id="MF_01398">
    <property type="entry name" value="ATP_synth_b_bprime"/>
    <property type="match status" value="1"/>
</dbReference>
<dbReference type="Proteomes" id="UP000824017">
    <property type="component" value="Unassembled WGS sequence"/>
</dbReference>
<protein>
    <recommendedName>
        <fullName evidence="13">ATP synthase subunit b</fullName>
    </recommendedName>
    <alternativeName>
        <fullName evidence="13">ATP synthase F(0) sector subunit b</fullName>
    </alternativeName>
    <alternativeName>
        <fullName evidence="13">ATPase subunit I</fullName>
    </alternativeName>
    <alternativeName>
        <fullName evidence="13">F-type ATPase subunit b</fullName>
        <shortName evidence="13">F-ATPase subunit b</shortName>
    </alternativeName>
</protein>
<evidence type="ECO:0000256" key="11">
    <source>
        <dbReference type="ARBA" id="ARBA00025198"/>
    </source>
</evidence>
<dbReference type="CDD" id="cd06503">
    <property type="entry name" value="ATP-synt_Fo_b"/>
    <property type="match status" value="1"/>
</dbReference>
<reference evidence="15" key="2">
    <citation type="submission" date="2021-04" db="EMBL/GenBank/DDBJ databases">
        <authorList>
            <person name="Gilroy R."/>
        </authorList>
    </citation>
    <scope>NUCLEOTIDE SEQUENCE</scope>
    <source>
        <strain evidence="15">ChiGjej1B1-13045</strain>
    </source>
</reference>
<evidence type="ECO:0000256" key="4">
    <source>
        <dbReference type="ARBA" id="ARBA00022547"/>
    </source>
</evidence>
<dbReference type="GO" id="GO:0045259">
    <property type="term" value="C:proton-transporting ATP synthase complex"/>
    <property type="evidence" value="ECO:0007669"/>
    <property type="project" value="UniProtKB-KW"/>
</dbReference>
<dbReference type="GO" id="GO:0046961">
    <property type="term" value="F:proton-transporting ATPase activity, rotational mechanism"/>
    <property type="evidence" value="ECO:0007669"/>
    <property type="project" value="TreeGrafter"/>
</dbReference>